<gene>
    <name evidence="3" type="ORF">EYF80_043561</name>
</gene>
<name>A0A4Z2FY71_9TELE</name>
<dbReference type="Proteomes" id="UP000314294">
    <property type="component" value="Unassembled WGS sequence"/>
</dbReference>
<organism evidence="3 4">
    <name type="scientific">Liparis tanakae</name>
    <name type="common">Tanaka's snailfish</name>
    <dbReference type="NCBI Taxonomy" id="230148"/>
    <lineage>
        <taxon>Eukaryota</taxon>
        <taxon>Metazoa</taxon>
        <taxon>Chordata</taxon>
        <taxon>Craniata</taxon>
        <taxon>Vertebrata</taxon>
        <taxon>Euteleostomi</taxon>
        <taxon>Actinopterygii</taxon>
        <taxon>Neopterygii</taxon>
        <taxon>Teleostei</taxon>
        <taxon>Neoteleostei</taxon>
        <taxon>Acanthomorphata</taxon>
        <taxon>Eupercaria</taxon>
        <taxon>Perciformes</taxon>
        <taxon>Cottioidei</taxon>
        <taxon>Cottales</taxon>
        <taxon>Liparidae</taxon>
        <taxon>Liparis</taxon>
    </lineage>
</organism>
<evidence type="ECO:0000256" key="2">
    <source>
        <dbReference type="SAM" id="SignalP"/>
    </source>
</evidence>
<feature type="compositionally biased region" description="Basic and acidic residues" evidence="1">
    <location>
        <begin position="77"/>
        <end position="91"/>
    </location>
</feature>
<keyword evidence="4" id="KW-1185">Reference proteome</keyword>
<feature type="region of interest" description="Disordered" evidence="1">
    <location>
        <begin position="70"/>
        <end position="119"/>
    </location>
</feature>
<dbReference type="EMBL" id="SRLO01000800">
    <property type="protein sequence ID" value="TNN46248.1"/>
    <property type="molecule type" value="Genomic_DNA"/>
</dbReference>
<proteinExistence type="predicted"/>
<feature type="signal peptide" evidence="2">
    <location>
        <begin position="1"/>
        <end position="24"/>
    </location>
</feature>
<dbReference type="AlphaFoldDB" id="A0A4Z2FY71"/>
<sequence>MDWKRFSGASRAAGMFFFKHTVLPLSLLGDATTTPRPLIRSHLADHRLENDSAERGNEAICIKNIDNFSRLSMTGPGERKEKKIPPAKDSHAVPCVLSPTDTTPSSPNKLRRNERPRKITAPLNLGKLEPLRAAKLLLLTPNSKN</sequence>
<comment type="caution">
    <text evidence="3">The sequence shown here is derived from an EMBL/GenBank/DDBJ whole genome shotgun (WGS) entry which is preliminary data.</text>
</comment>
<evidence type="ECO:0000313" key="3">
    <source>
        <dbReference type="EMBL" id="TNN46248.1"/>
    </source>
</evidence>
<keyword evidence="2" id="KW-0732">Signal</keyword>
<accession>A0A4Z2FY71</accession>
<evidence type="ECO:0000256" key="1">
    <source>
        <dbReference type="SAM" id="MobiDB-lite"/>
    </source>
</evidence>
<protein>
    <submittedName>
        <fullName evidence="3">Uncharacterized protein</fullName>
    </submittedName>
</protein>
<reference evidence="3 4" key="1">
    <citation type="submission" date="2019-03" db="EMBL/GenBank/DDBJ databases">
        <title>First draft genome of Liparis tanakae, snailfish: a comprehensive survey of snailfish specific genes.</title>
        <authorList>
            <person name="Kim W."/>
            <person name="Song I."/>
            <person name="Jeong J.-H."/>
            <person name="Kim D."/>
            <person name="Kim S."/>
            <person name="Ryu S."/>
            <person name="Song J.Y."/>
            <person name="Lee S.K."/>
        </authorList>
    </citation>
    <scope>NUCLEOTIDE SEQUENCE [LARGE SCALE GENOMIC DNA]</scope>
    <source>
        <tissue evidence="3">Muscle</tissue>
    </source>
</reference>
<feature type="compositionally biased region" description="Polar residues" evidence="1">
    <location>
        <begin position="99"/>
        <end position="108"/>
    </location>
</feature>
<evidence type="ECO:0000313" key="4">
    <source>
        <dbReference type="Proteomes" id="UP000314294"/>
    </source>
</evidence>
<feature type="chain" id="PRO_5021406765" evidence="2">
    <location>
        <begin position="25"/>
        <end position="145"/>
    </location>
</feature>